<dbReference type="Proteomes" id="UP000501690">
    <property type="component" value="Linkage Group LG6"/>
</dbReference>
<name>A0A4D6M5S8_VIGUN</name>
<evidence type="ECO:0000313" key="3">
    <source>
        <dbReference type="Proteomes" id="UP000501690"/>
    </source>
</evidence>
<gene>
    <name evidence="2" type="ORF">DEO72_LG6g209</name>
</gene>
<feature type="transmembrane region" description="Helical" evidence="1">
    <location>
        <begin position="31"/>
        <end position="48"/>
    </location>
</feature>
<proteinExistence type="predicted"/>
<keyword evidence="3" id="KW-1185">Reference proteome</keyword>
<organism evidence="2 3">
    <name type="scientific">Vigna unguiculata</name>
    <name type="common">Cowpea</name>
    <dbReference type="NCBI Taxonomy" id="3917"/>
    <lineage>
        <taxon>Eukaryota</taxon>
        <taxon>Viridiplantae</taxon>
        <taxon>Streptophyta</taxon>
        <taxon>Embryophyta</taxon>
        <taxon>Tracheophyta</taxon>
        <taxon>Spermatophyta</taxon>
        <taxon>Magnoliopsida</taxon>
        <taxon>eudicotyledons</taxon>
        <taxon>Gunneridae</taxon>
        <taxon>Pentapetalae</taxon>
        <taxon>rosids</taxon>
        <taxon>fabids</taxon>
        <taxon>Fabales</taxon>
        <taxon>Fabaceae</taxon>
        <taxon>Papilionoideae</taxon>
        <taxon>50 kb inversion clade</taxon>
        <taxon>NPAAA clade</taxon>
        <taxon>indigoferoid/millettioid clade</taxon>
        <taxon>Phaseoleae</taxon>
        <taxon>Vigna</taxon>
    </lineage>
</organism>
<dbReference type="EMBL" id="CP039350">
    <property type="protein sequence ID" value="QCD95516.1"/>
    <property type="molecule type" value="Genomic_DNA"/>
</dbReference>
<keyword evidence="1" id="KW-0472">Membrane</keyword>
<evidence type="ECO:0000313" key="2">
    <source>
        <dbReference type="EMBL" id="QCD95516.1"/>
    </source>
</evidence>
<accession>A0A4D6M5S8</accession>
<reference evidence="2 3" key="1">
    <citation type="submission" date="2019-04" db="EMBL/GenBank/DDBJ databases">
        <title>An improved genome assembly and genetic linkage map for asparagus bean, Vigna unguiculata ssp. sesquipedialis.</title>
        <authorList>
            <person name="Xia Q."/>
            <person name="Zhang R."/>
            <person name="Dong Y."/>
        </authorList>
    </citation>
    <scope>NUCLEOTIDE SEQUENCE [LARGE SCALE GENOMIC DNA]</scope>
    <source>
        <tissue evidence="2">Leaf</tissue>
    </source>
</reference>
<keyword evidence="1" id="KW-0812">Transmembrane</keyword>
<sequence>MVDPYFAFPVANLFSALSVFAFLLGNLFFSLADLLLIGFFVFVADLSLTEF</sequence>
<protein>
    <submittedName>
        <fullName evidence="2">Uncharacterized protein</fullName>
    </submittedName>
</protein>
<evidence type="ECO:0000256" key="1">
    <source>
        <dbReference type="SAM" id="Phobius"/>
    </source>
</evidence>
<keyword evidence="1" id="KW-1133">Transmembrane helix</keyword>
<dbReference type="AlphaFoldDB" id="A0A4D6M5S8"/>